<name>A0A1A8ZNM5_PLAOA</name>
<reference evidence="2" key="1">
    <citation type="submission" date="2016-05" db="EMBL/GenBank/DDBJ databases">
        <authorList>
            <person name="Lavstsen T."/>
            <person name="Jespersen J.S."/>
        </authorList>
    </citation>
    <scope>NUCLEOTIDE SEQUENCE [LARGE SCALE GENOMIC DNA]</scope>
</reference>
<reference evidence="3 4" key="2">
    <citation type="submission" date="2016-05" db="EMBL/GenBank/DDBJ databases">
        <authorList>
            <person name="Naeem Raeece"/>
        </authorList>
    </citation>
    <scope>NUCLEOTIDE SEQUENCE [LARGE SCALE GENOMIC DNA]</scope>
</reference>
<dbReference type="EMBL" id="FLRE01000179">
    <property type="protein sequence ID" value="SBT45466.1"/>
    <property type="molecule type" value="Genomic_DNA"/>
</dbReference>
<keyword evidence="4" id="KW-1185">Reference proteome</keyword>
<protein>
    <submittedName>
        <fullName evidence="2">Uncharacterized protein</fullName>
    </submittedName>
</protein>
<dbReference type="Proteomes" id="UP000078555">
    <property type="component" value="Unassembled WGS sequence"/>
</dbReference>
<evidence type="ECO:0000313" key="3">
    <source>
        <dbReference type="Proteomes" id="UP000078550"/>
    </source>
</evidence>
<organism evidence="2 3">
    <name type="scientific">Plasmodium ovale wallikeri</name>
    <dbReference type="NCBI Taxonomy" id="864142"/>
    <lineage>
        <taxon>Eukaryota</taxon>
        <taxon>Sar</taxon>
        <taxon>Alveolata</taxon>
        <taxon>Apicomplexa</taxon>
        <taxon>Aconoidasida</taxon>
        <taxon>Haemosporida</taxon>
        <taxon>Plasmodiidae</taxon>
        <taxon>Plasmodium</taxon>
        <taxon>Plasmodium (Plasmodium)</taxon>
    </lineage>
</organism>
<sequence length="113" mass="13158">MPQEKQKSCDRTNCIFARWINECGLSHAFWTFNRAKLHMNDVHRLEREGNGIMSSDKRYKLATKCENKHTYTNAQKSVPIAHVRVYAPEHAVFSFSCKKKKKKKGGNGRVKKF</sequence>
<accession>A0A1A8ZNM5</accession>
<dbReference type="AlphaFoldDB" id="A0A1A8ZNM5"/>
<evidence type="ECO:0000313" key="1">
    <source>
        <dbReference type="EMBL" id="SBT30478.1"/>
    </source>
</evidence>
<dbReference type="Proteomes" id="UP000078550">
    <property type="component" value="Unassembled WGS sequence"/>
</dbReference>
<evidence type="ECO:0000313" key="4">
    <source>
        <dbReference type="Proteomes" id="UP000078555"/>
    </source>
</evidence>
<gene>
    <name evidence="1" type="ORF">POVWA1_001410</name>
    <name evidence="2" type="ORF">POVWA2_050000</name>
</gene>
<proteinExistence type="predicted"/>
<dbReference type="EMBL" id="FLRD01000001">
    <property type="protein sequence ID" value="SBT30478.1"/>
    <property type="molecule type" value="Genomic_DNA"/>
</dbReference>
<evidence type="ECO:0000313" key="2">
    <source>
        <dbReference type="EMBL" id="SBT45466.1"/>
    </source>
</evidence>